<keyword evidence="2" id="KW-1003">Cell membrane</keyword>
<evidence type="ECO:0000256" key="6">
    <source>
        <dbReference type="ARBA" id="ARBA00023136"/>
    </source>
</evidence>
<dbReference type="PANTHER" id="PTHR34220">
    <property type="entry name" value="SENSOR HISTIDINE KINASE YPDA"/>
    <property type="match status" value="1"/>
</dbReference>
<dbReference type="RefSeq" id="WP_378113404.1">
    <property type="nucleotide sequence ID" value="NZ_JBHSNC010000054.1"/>
</dbReference>
<dbReference type="InterPro" id="IPR036890">
    <property type="entry name" value="HATPase_C_sf"/>
</dbReference>
<dbReference type="CDD" id="cd06225">
    <property type="entry name" value="HAMP"/>
    <property type="match status" value="1"/>
</dbReference>
<keyword evidence="10" id="KW-1185">Reference proteome</keyword>
<evidence type="ECO:0000256" key="4">
    <source>
        <dbReference type="ARBA" id="ARBA00022679"/>
    </source>
</evidence>
<dbReference type="Gene3D" id="3.30.565.10">
    <property type="entry name" value="Histidine kinase-like ATPase, C-terminal domain"/>
    <property type="match status" value="1"/>
</dbReference>
<evidence type="ECO:0000256" key="7">
    <source>
        <dbReference type="SAM" id="Phobius"/>
    </source>
</evidence>
<dbReference type="Pfam" id="PF06580">
    <property type="entry name" value="His_kinase"/>
    <property type="match status" value="1"/>
</dbReference>
<dbReference type="EMBL" id="JBHSNC010000054">
    <property type="protein sequence ID" value="MFC5531441.1"/>
    <property type="molecule type" value="Genomic_DNA"/>
</dbReference>
<dbReference type="SUPFAM" id="SSF158472">
    <property type="entry name" value="HAMP domain-like"/>
    <property type="match status" value="1"/>
</dbReference>
<dbReference type="Gene3D" id="6.10.340.10">
    <property type="match status" value="1"/>
</dbReference>
<dbReference type="InterPro" id="IPR003660">
    <property type="entry name" value="HAMP_dom"/>
</dbReference>
<feature type="transmembrane region" description="Helical" evidence="7">
    <location>
        <begin position="231"/>
        <end position="252"/>
    </location>
</feature>
<keyword evidence="7" id="KW-1133">Transmembrane helix</keyword>
<dbReference type="GO" id="GO:0004673">
    <property type="term" value="F:protein histidine kinase activity"/>
    <property type="evidence" value="ECO:0007669"/>
    <property type="project" value="UniProtKB-EC"/>
</dbReference>
<dbReference type="SUPFAM" id="SSF55874">
    <property type="entry name" value="ATPase domain of HSP90 chaperone/DNA topoisomerase II/histidine kinase"/>
    <property type="match status" value="1"/>
</dbReference>
<reference evidence="10" key="1">
    <citation type="journal article" date="2019" name="Int. J. Syst. Evol. Microbiol.">
        <title>The Global Catalogue of Microorganisms (GCM) 10K type strain sequencing project: providing services to taxonomists for standard genome sequencing and annotation.</title>
        <authorList>
            <consortium name="The Broad Institute Genomics Platform"/>
            <consortium name="The Broad Institute Genome Sequencing Center for Infectious Disease"/>
            <person name="Wu L."/>
            <person name="Ma J."/>
        </authorList>
    </citation>
    <scope>NUCLEOTIDE SEQUENCE [LARGE SCALE GENOMIC DNA]</scope>
    <source>
        <strain evidence="10">CGMCC 1.18578</strain>
    </source>
</reference>
<sequence>MEETSNYLLRLASSDFSYTNLIPLTLYAKDSGEYFMAKQWLLRKFEDDLGLYKGIETFFVYSKKYNDMIINHNTYEDTQEQEGVLYSFFGMGKEMDLQNWQIVLRDDKYYLIRAVQISPKEVNRELYVGAMINIEKWVQPLNAMKIGNDEKQKELLLMSDKGVSLLHTSLSADKVNEIVNKMNQHESKYISFSKSSNGTKYLLAGIPFRHVPMSLSVFIPENIVLHKLLYFQRLLFLIPIGLVLILAGYLLFVKQVMLRPMNALIKGMRSITRGDLAVRLDDNSTREYSFLIETFNNMAMQIQALKINVYEEMLKVQKAEFNHLQAQINPHFYLNSLNVIYSLSVVEKNDLVQKMTKHLVDYFRFITRSHRDTILLSEEMGHISNYLEIQKLRFPNKLQFQFSIPETYSQYEVFPLMIQPFVENAIIHGMEKGKESFQIEIGVRPSEEAPDCYEVLIVDNGKGFTAEKLQMFQAGQYAEGKGSDDKHLGIWNVHHRLRMKYGSQVKILFENGPEKGATIRLIIPNPSMSEDQGGNLDV</sequence>
<evidence type="ECO:0000313" key="9">
    <source>
        <dbReference type="EMBL" id="MFC5531441.1"/>
    </source>
</evidence>
<evidence type="ECO:0000259" key="8">
    <source>
        <dbReference type="PROSITE" id="PS50885"/>
    </source>
</evidence>
<evidence type="ECO:0000256" key="3">
    <source>
        <dbReference type="ARBA" id="ARBA00022553"/>
    </source>
</evidence>
<keyword evidence="5 9" id="KW-0418">Kinase</keyword>
<dbReference type="Pfam" id="PF00672">
    <property type="entry name" value="HAMP"/>
    <property type="match status" value="1"/>
</dbReference>
<accession>A0ABW0R2T3</accession>
<dbReference type="InterPro" id="IPR050640">
    <property type="entry name" value="Bact_2-comp_sensor_kinase"/>
</dbReference>
<gene>
    <name evidence="9" type="ORF">ACFPQ4_18635</name>
</gene>
<dbReference type="InterPro" id="IPR010559">
    <property type="entry name" value="Sig_transdc_His_kin_internal"/>
</dbReference>
<organism evidence="9 10">
    <name type="scientific">Cohnella yongneupensis</name>
    <dbReference type="NCBI Taxonomy" id="425006"/>
    <lineage>
        <taxon>Bacteria</taxon>
        <taxon>Bacillati</taxon>
        <taxon>Bacillota</taxon>
        <taxon>Bacilli</taxon>
        <taxon>Bacillales</taxon>
        <taxon>Paenibacillaceae</taxon>
        <taxon>Cohnella</taxon>
    </lineage>
</organism>
<dbReference type="SMART" id="SM00304">
    <property type="entry name" value="HAMP"/>
    <property type="match status" value="1"/>
</dbReference>
<evidence type="ECO:0000256" key="5">
    <source>
        <dbReference type="ARBA" id="ARBA00022777"/>
    </source>
</evidence>
<keyword evidence="7" id="KW-0812">Transmembrane</keyword>
<comment type="subcellular location">
    <subcellularLocation>
        <location evidence="1">Cell membrane</location>
        <topology evidence="1">Multi-pass membrane protein</topology>
    </subcellularLocation>
</comment>
<evidence type="ECO:0000313" key="10">
    <source>
        <dbReference type="Proteomes" id="UP001596108"/>
    </source>
</evidence>
<name>A0ABW0R2T3_9BACL</name>
<dbReference type="InterPro" id="IPR003594">
    <property type="entry name" value="HATPase_dom"/>
</dbReference>
<evidence type="ECO:0000256" key="1">
    <source>
        <dbReference type="ARBA" id="ARBA00004651"/>
    </source>
</evidence>
<keyword evidence="3" id="KW-0597">Phosphoprotein</keyword>
<dbReference type="PANTHER" id="PTHR34220:SF7">
    <property type="entry name" value="SENSOR HISTIDINE KINASE YPDA"/>
    <property type="match status" value="1"/>
</dbReference>
<feature type="domain" description="HAMP" evidence="8">
    <location>
        <begin position="255"/>
        <end position="307"/>
    </location>
</feature>
<keyword evidence="4 9" id="KW-0808">Transferase</keyword>
<dbReference type="Pfam" id="PF02518">
    <property type="entry name" value="HATPase_c"/>
    <property type="match status" value="1"/>
</dbReference>
<comment type="caution">
    <text evidence="9">The sequence shown here is derived from an EMBL/GenBank/DDBJ whole genome shotgun (WGS) entry which is preliminary data.</text>
</comment>
<dbReference type="PROSITE" id="PS50885">
    <property type="entry name" value="HAMP"/>
    <property type="match status" value="1"/>
</dbReference>
<keyword evidence="6 7" id="KW-0472">Membrane</keyword>
<dbReference type="EC" id="2.7.13.3" evidence="9"/>
<dbReference type="Proteomes" id="UP001596108">
    <property type="component" value="Unassembled WGS sequence"/>
</dbReference>
<proteinExistence type="predicted"/>
<evidence type="ECO:0000256" key="2">
    <source>
        <dbReference type="ARBA" id="ARBA00022475"/>
    </source>
</evidence>
<protein>
    <submittedName>
        <fullName evidence="9">Sensor histidine kinase</fullName>
        <ecNumber evidence="9">2.7.13.3</ecNumber>
    </submittedName>
</protein>